<keyword evidence="3" id="KW-0539">Nucleus</keyword>
<comment type="caution">
    <text evidence="8">The sequence shown here is derived from an EMBL/GenBank/DDBJ whole genome shotgun (WGS) entry which is preliminary data.</text>
</comment>
<evidence type="ECO:0000256" key="3">
    <source>
        <dbReference type="ARBA" id="ARBA00023242"/>
    </source>
</evidence>
<evidence type="ECO:0000256" key="2">
    <source>
        <dbReference type="ARBA" id="ARBA00004123"/>
    </source>
</evidence>
<dbReference type="Gene3D" id="1.25.40.10">
    <property type="entry name" value="Tetratricopeptide repeat domain"/>
    <property type="match status" value="2"/>
</dbReference>
<comment type="similarity">
    <text evidence="4">Belongs to the YPP1 family.</text>
</comment>
<accession>A0A9W4WN44</accession>
<evidence type="ECO:0000256" key="6">
    <source>
        <dbReference type="SAM" id="MobiDB-lite"/>
    </source>
</evidence>
<gene>
    <name evidence="8" type="ORF">FWILDA_LOCUS2510</name>
</gene>
<reference evidence="8" key="1">
    <citation type="submission" date="2022-08" db="EMBL/GenBank/DDBJ databases">
        <authorList>
            <person name="Kallberg Y."/>
            <person name="Tangrot J."/>
            <person name="Rosling A."/>
        </authorList>
    </citation>
    <scope>NUCLEOTIDE SEQUENCE</scope>
    <source>
        <strain evidence="8">Wild A</strain>
    </source>
</reference>
<comment type="function">
    <text evidence="1">Involved in endocytosis.</text>
</comment>
<evidence type="ECO:0000259" key="7">
    <source>
        <dbReference type="Pfam" id="PF13934"/>
    </source>
</evidence>
<evidence type="ECO:0000256" key="5">
    <source>
        <dbReference type="PROSITE-ProRule" id="PRU00339"/>
    </source>
</evidence>
<comment type="subcellular location">
    <subcellularLocation>
        <location evidence="2">Nucleus</location>
    </subcellularLocation>
</comment>
<evidence type="ECO:0000313" key="9">
    <source>
        <dbReference type="Proteomes" id="UP001153678"/>
    </source>
</evidence>
<dbReference type="InterPro" id="IPR051722">
    <property type="entry name" value="Endocytosis_PI4K-reg_protein"/>
</dbReference>
<dbReference type="Pfam" id="PF14559">
    <property type="entry name" value="TPR_19"/>
    <property type="match status" value="1"/>
</dbReference>
<dbReference type="Pfam" id="PF13934">
    <property type="entry name" value="ELYS"/>
    <property type="match status" value="1"/>
</dbReference>
<feature type="region of interest" description="Disordered" evidence="6">
    <location>
        <begin position="1699"/>
        <end position="1722"/>
    </location>
</feature>
<name>A0A9W4WN44_9GLOM</name>
<proteinExistence type="inferred from homology"/>
<dbReference type="PANTHER" id="PTHR23083:SF464">
    <property type="entry name" value="TETRATRICOPEPTIDE REPEAT DOMAIN 7, ISOFORM A"/>
    <property type="match status" value="1"/>
</dbReference>
<organism evidence="8 9">
    <name type="scientific">Funneliformis geosporum</name>
    <dbReference type="NCBI Taxonomy" id="1117311"/>
    <lineage>
        <taxon>Eukaryota</taxon>
        <taxon>Fungi</taxon>
        <taxon>Fungi incertae sedis</taxon>
        <taxon>Mucoromycota</taxon>
        <taxon>Glomeromycotina</taxon>
        <taxon>Glomeromycetes</taxon>
        <taxon>Glomerales</taxon>
        <taxon>Glomeraceae</taxon>
        <taxon>Funneliformis</taxon>
    </lineage>
</organism>
<feature type="domain" description="ELYS-like" evidence="7">
    <location>
        <begin position="1353"/>
        <end position="1575"/>
    </location>
</feature>
<protein>
    <submittedName>
        <fullName evidence="8">5458_t:CDS:1</fullName>
    </submittedName>
</protein>
<sequence length="1722" mass="197711">MTNLTKANQREKELDAARCKVLQQTALAEYDLVQAIQKTELEQNFSQSNYDNDSPENITLQPNVDEVLVKSVYEKINVALAEAQGQEKEYTSIILARAHFAVGRYDKCVETLSTDFVPSELPTGYNFVLVVQGLTLKGMAHEALSDFVGAIACYDQVVILLSQNINEKHDQLWDWSEEALYHAPLLKLRLGDTSGALQAFRTYQLYTTLWGDKFRIKKRAIVYKYFIKLLSRIYQEGTYVPPSATSLDTSEQSTVYTPHTFRIELTELHSLYENILYQITTFPKAGEINSRMLEMVDQVMSDWAVLGGGTAAEMRGLIEMLHRVTHKTFQSPRILRHLINTLIIYGDYEEAELALNAYIALVERAKKTKIEDIEKQMHYSLTEHENGVSHDLKLNSYVEPSEQVILILISGSDLMAKYMNKAHSTLEIAQKAVNWYENDNSLDDDDLLARAWRCVGVGYSLLATEETDPGKRPELHSKAIEALKISISLDSEAFETHYQLSLEYAMTRDINQAIISVRQALTLDSSMSCWHLLVLLFSSQKDIQGALKACEVAIKESDWDTADPTVDYSTLSVIGNDDGNEFLSFKLTQNALQELSSGTEVAIQNFDKLFMLYGKVFPDYNIITSPNGSIYDATSLTITAATVKPPVGNNSVKSFTSTDKKEGYISTEGSIYSVGHKDTLDVPKTNYAPSIASSRNSASSGLRRSPTSTIVGAAKLVNQSTTPALQVTTLKTRQRRQRAAKALTDLWLSSASTFRRLGNFEEAQKTIENAEEVDNSSPDVWCQFGLLLLAQGSYTDAITSFHKALAIDDKHVPSLVHLARTYMETNDLEIAEGLLDGVAKSNGWNCAEAWLYLGKVCQATNRIKRAKKCLWFAFDLEETKPIRPFNVLPRNMEKIEMGGRGAKRGAFVTYHRRIDSVEYFYTYDSKEIKIYSAITDNFIRTFSIKEYNIINKLIGDNEIKEIVYITDCFLDNASLLVCSRTKKNLYHCFICDIVNSEYQPLPINLDSMIPSINDVVVSEKIETNDETQSIYVFIFASVIGLSIYWLTYNPYNQHNFNFIRDLNVKLFTRDSITAVNTYNNNLNGGLDDKRAFYIIAGGVQGNIECFEIMNDGSDYKPHQIPLLRLIGTSDPVPPVTHIVIRNLSDLKERLIFIGYGKLNSRIFNRSPLARLERVPIVQIARVSFNHTELDWNEIDVVFGNPGADVTRGEIISMFVTSDDTGHNLYVALDMYYRPNKYRSLDGIEVTHYKVENLNRVTMTWHRVDSLCRKSSNLNEIPLLDIYADQNNRGLKLLLPNEVEWYQISPLPKDESDDDDGTPSFERWFDLEFNQIGPYNIESFKDIETRREKYENELMLDILLESQKLDKLLYPPDSKYDLKRLFEEIFKNNEDDLVWKYGIMYYLLRDWSFIPKLSQKFIARYLTSSQDMQIFVDGCWELDHERFDEAVRCLSDPIVKNLLSEFPRIDEKIMKLFLISSCPDHALKYSHFRCIVKKSTEIMELYIEALIRNSIINTSEALKFARQNKSDDDENVNRRLLIKILDICVVEDKTETQVYEKELLSLELDDYEEKFILKYWEDSKEPKLLWFYIKELVKNENYRESLINFRVYKWFKETCLNMQLTNDEIQLGVNMEAKKNEDDSDDEELDDDIKEKLNHYKRLFIGIQSFSDQMGIDLESDKSKYKSQDEAKKRKLQEKEKFYEQHGVKRDKVEPLLKNRSPLSASN</sequence>
<dbReference type="InterPro" id="IPR011990">
    <property type="entry name" value="TPR-like_helical_dom_sf"/>
</dbReference>
<dbReference type="Proteomes" id="UP001153678">
    <property type="component" value="Unassembled WGS sequence"/>
</dbReference>
<feature type="compositionally biased region" description="Basic and acidic residues" evidence="6">
    <location>
        <begin position="1699"/>
        <end position="1712"/>
    </location>
</feature>
<evidence type="ECO:0000256" key="4">
    <source>
        <dbReference type="ARBA" id="ARBA00038251"/>
    </source>
</evidence>
<dbReference type="PANTHER" id="PTHR23083">
    <property type="entry name" value="TETRATRICOPEPTIDE REPEAT PROTEIN, TPR"/>
    <property type="match status" value="1"/>
</dbReference>
<feature type="repeat" description="TPR" evidence="5">
    <location>
        <begin position="778"/>
        <end position="811"/>
    </location>
</feature>
<dbReference type="SUPFAM" id="SSF48452">
    <property type="entry name" value="TPR-like"/>
    <property type="match status" value="2"/>
</dbReference>
<dbReference type="OrthoDB" id="29013at2759"/>
<evidence type="ECO:0000256" key="1">
    <source>
        <dbReference type="ARBA" id="ARBA00002550"/>
    </source>
</evidence>
<dbReference type="GO" id="GO:0005634">
    <property type="term" value="C:nucleus"/>
    <property type="evidence" value="ECO:0007669"/>
    <property type="project" value="UniProtKB-SubCell"/>
</dbReference>
<keyword evidence="5" id="KW-0802">TPR repeat</keyword>
<keyword evidence="9" id="KW-1185">Reference proteome</keyword>
<dbReference type="InterPro" id="IPR019734">
    <property type="entry name" value="TPR_rpt"/>
</dbReference>
<dbReference type="SMART" id="SM00028">
    <property type="entry name" value="TPR"/>
    <property type="match status" value="6"/>
</dbReference>
<evidence type="ECO:0000313" key="8">
    <source>
        <dbReference type="EMBL" id="CAI2166313.1"/>
    </source>
</evidence>
<dbReference type="EMBL" id="CAMKVN010000294">
    <property type="protein sequence ID" value="CAI2166313.1"/>
    <property type="molecule type" value="Genomic_DNA"/>
</dbReference>
<dbReference type="PROSITE" id="PS50005">
    <property type="entry name" value="TPR"/>
    <property type="match status" value="1"/>
</dbReference>
<dbReference type="InterPro" id="IPR025151">
    <property type="entry name" value="ELYS_dom"/>
</dbReference>